<gene>
    <name evidence="2" type="ORF">RclHR1_15740005</name>
</gene>
<evidence type="ECO:0000313" key="2">
    <source>
        <dbReference type="EMBL" id="GBB89079.1"/>
    </source>
</evidence>
<protein>
    <submittedName>
        <fullName evidence="2">Uncharacterized protein</fullName>
    </submittedName>
</protein>
<sequence>MDGCECRCFENLNNFRTTTIRSSKSTSSLDNAFRGRKGKVPRSSQHVNGFLENGTSETLSERNDDFVRATLIGTLAIKAKLLMIRQMFDLENLQIFPRDTAGNLLESKGHSNCVEMNAWLSLSQWRQDLPNEDAHNFHGNKTSNVAMHELSRDDETQHEDDLPMLLNILISKYLFRDETNKETLFDNEINMLAETYNVIDVYPILVYDGSIFWLKDLNDTIYIWYRTDETMIYGGSINFLFHRKKLSYVNEDDYRLISMKEAKKEGIKCYREGKKAAIVISGESLLKKGKEGSKKGGGKSDKRKRINKHELSDYNRL</sequence>
<dbReference type="STRING" id="94130.A0A2Z6QTH5"/>
<keyword evidence="3" id="KW-1185">Reference proteome</keyword>
<feature type="region of interest" description="Disordered" evidence="1">
    <location>
        <begin position="26"/>
        <end position="56"/>
    </location>
</feature>
<organism evidence="2 3">
    <name type="scientific">Rhizophagus clarus</name>
    <dbReference type="NCBI Taxonomy" id="94130"/>
    <lineage>
        <taxon>Eukaryota</taxon>
        <taxon>Fungi</taxon>
        <taxon>Fungi incertae sedis</taxon>
        <taxon>Mucoromycota</taxon>
        <taxon>Glomeromycotina</taxon>
        <taxon>Glomeromycetes</taxon>
        <taxon>Glomerales</taxon>
        <taxon>Glomeraceae</taxon>
        <taxon>Rhizophagus</taxon>
    </lineage>
</organism>
<feature type="compositionally biased region" description="Basic and acidic residues" evidence="1">
    <location>
        <begin position="288"/>
        <end position="300"/>
    </location>
</feature>
<feature type="compositionally biased region" description="Polar residues" evidence="1">
    <location>
        <begin position="42"/>
        <end position="56"/>
    </location>
</feature>
<feature type="region of interest" description="Disordered" evidence="1">
    <location>
        <begin position="288"/>
        <end position="317"/>
    </location>
</feature>
<evidence type="ECO:0000313" key="3">
    <source>
        <dbReference type="Proteomes" id="UP000247702"/>
    </source>
</evidence>
<evidence type="ECO:0000256" key="1">
    <source>
        <dbReference type="SAM" id="MobiDB-lite"/>
    </source>
</evidence>
<dbReference type="EMBL" id="BEXD01000640">
    <property type="protein sequence ID" value="GBB89079.1"/>
    <property type="molecule type" value="Genomic_DNA"/>
</dbReference>
<accession>A0A2Z6QTH5</accession>
<feature type="compositionally biased region" description="Basic and acidic residues" evidence="1">
    <location>
        <begin position="308"/>
        <end position="317"/>
    </location>
</feature>
<comment type="caution">
    <text evidence="2">The sequence shown here is derived from an EMBL/GenBank/DDBJ whole genome shotgun (WGS) entry which is preliminary data.</text>
</comment>
<reference evidence="2 3" key="1">
    <citation type="submission" date="2017-11" db="EMBL/GenBank/DDBJ databases">
        <title>The genome of Rhizophagus clarus HR1 reveals common genetic basis of auxotrophy among arbuscular mycorrhizal fungi.</title>
        <authorList>
            <person name="Kobayashi Y."/>
        </authorList>
    </citation>
    <scope>NUCLEOTIDE SEQUENCE [LARGE SCALE GENOMIC DNA]</scope>
    <source>
        <strain evidence="2 3">HR1</strain>
    </source>
</reference>
<proteinExistence type="predicted"/>
<dbReference type="AlphaFoldDB" id="A0A2Z6QTH5"/>
<name>A0A2Z6QTH5_9GLOM</name>
<dbReference type="Proteomes" id="UP000247702">
    <property type="component" value="Unassembled WGS sequence"/>
</dbReference>